<evidence type="ECO:0000313" key="2">
    <source>
        <dbReference type="Proteomes" id="UP001281761"/>
    </source>
</evidence>
<organism evidence="1 2">
    <name type="scientific">Blattamonas nauphoetae</name>
    <dbReference type="NCBI Taxonomy" id="2049346"/>
    <lineage>
        <taxon>Eukaryota</taxon>
        <taxon>Metamonada</taxon>
        <taxon>Preaxostyla</taxon>
        <taxon>Oxymonadida</taxon>
        <taxon>Blattamonas</taxon>
    </lineage>
</organism>
<gene>
    <name evidence="1" type="ORF">BLNAU_15818</name>
</gene>
<proteinExistence type="predicted"/>
<protein>
    <submittedName>
        <fullName evidence="1">Uncharacterized protein</fullName>
    </submittedName>
</protein>
<dbReference type="EMBL" id="JARBJD010000160">
    <property type="protein sequence ID" value="KAK2949215.1"/>
    <property type="molecule type" value="Genomic_DNA"/>
</dbReference>
<comment type="caution">
    <text evidence="1">The sequence shown here is derived from an EMBL/GenBank/DDBJ whole genome shotgun (WGS) entry which is preliminary data.</text>
</comment>
<reference evidence="1 2" key="1">
    <citation type="journal article" date="2022" name="bioRxiv">
        <title>Genomics of Preaxostyla Flagellates Illuminates Evolutionary Transitions and the Path Towards Mitochondrial Loss.</title>
        <authorList>
            <person name="Novak L.V.F."/>
            <person name="Treitli S.C."/>
            <person name="Pyrih J."/>
            <person name="Halakuc P."/>
            <person name="Pipaliya S.V."/>
            <person name="Vacek V."/>
            <person name="Brzon O."/>
            <person name="Soukal P."/>
            <person name="Eme L."/>
            <person name="Dacks J.B."/>
            <person name="Karnkowska A."/>
            <person name="Elias M."/>
            <person name="Hampl V."/>
        </authorList>
    </citation>
    <scope>NUCLEOTIDE SEQUENCE [LARGE SCALE GENOMIC DNA]</scope>
    <source>
        <strain evidence="1">NAU3</strain>
        <tissue evidence="1">Gut</tissue>
    </source>
</reference>
<keyword evidence="2" id="KW-1185">Reference proteome</keyword>
<dbReference type="Proteomes" id="UP001281761">
    <property type="component" value="Unassembled WGS sequence"/>
</dbReference>
<sequence length="96" mass="10985">MLFQSHLSKVEHEDSKWSILGDLSLKSRMEGADGAVRLYRWRLLMQTLEREGLIDGLEQTLLHDDSSEDGHDVRIFSSEIMITLGMNSPLPEIDDE</sequence>
<name>A0ABQ9XDB9_9EUKA</name>
<evidence type="ECO:0000313" key="1">
    <source>
        <dbReference type="EMBL" id="KAK2949215.1"/>
    </source>
</evidence>
<accession>A0ABQ9XDB9</accession>